<protein>
    <submittedName>
        <fullName evidence="4">Molecular chaperone Hsp70</fullName>
    </submittedName>
</protein>
<dbReference type="Pfam" id="PF00012">
    <property type="entry name" value="HSP70"/>
    <property type="match status" value="2"/>
</dbReference>
<keyword evidence="2" id="KW-0547">Nucleotide-binding</keyword>
<reference evidence="4 5" key="1">
    <citation type="submission" date="2015-12" db="EMBL/GenBank/DDBJ databases">
        <title>Genome sequence of Thalassospira lucentensis MCCC 1A02072.</title>
        <authorList>
            <person name="Lu L."/>
            <person name="Lai Q."/>
            <person name="Shao Z."/>
            <person name="Qian P."/>
        </authorList>
    </citation>
    <scope>NUCLEOTIDE SEQUENCE [LARGE SCALE GENOMIC DNA]</scope>
    <source>
        <strain evidence="4 5">MCCC 1A02072</strain>
    </source>
</reference>
<dbReference type="AlphaFoldDB" id="A0A154L5C6"/>
<dbReference type="PROSITE" id="PS01036">
    <property type="entry name" value="HSP70_3"/>
    <property type="match status" value="1"/>
</dbReference>
<dbReference type="CDD" id="cd10231">
    <property type="entry name" value="ASKHA_NBD_HSP70_YegD-like"/>
    <property type="match status" value="1"/>
</dbReference>
<dbReference type="Proteomes" id="UP000076335">
    <property type="component" value="Unassembled WGS sequence"/>
</dbReference>
<dbReference type="PANTHER" id="PTHR42749">
    <property type="entry name" value="CELL SHAPE-DETERMINING PROTEIN MREB"/>
    <property type="match status" value="1"/>
</dbReference>
<dbReference type="Gene3D" id="3.30.420.40">
    <property type="match status" value="3"/>
</dbReference>
<comment type="caution">
    <text evidence="4">The sequence shown here is derived from an EMBL/GenBank/DDBJ whole genome shotgun (WGS) entry which is preliminary data.</text>
</comment>
<gene>
    <name evidence="4" type="ORF">AUP42_01240</name>
</gene>
<dbReference type="Gene3D" id="3.90.640.10">
    <property type="entry name" value="Actin, Chain A, domain 4"/>
    <property type="match status" value="2"/>
</dbReference>
<comment type="similarity">
    <text evidence="1">Belongs to the heat shock protein 70 family.</text>
</comment>
<keyword evidence="3" id="KW-0067">ATP-binding</keyword>
<organism evidence="4 5">
    <name type="scientific">Thalassospira lucentensis</name>
    <dbReference type="NCBI Taxonomy" id="168935"/>
    <lineage>
        <taxon>Bacteria</taxon>
        <taxon>Pseudomonadati</taxon>
        <taxon>Pseudomonadota</taxon>
        <taxon>Alphaproteobacteria</taxon>
        <taxon>Rhodospirillales</taxon>
        <taxon>Thalassospiraceae</taxon>
        <taxon>Thalassospira</taxon>
    </lineage>
</organism>
<evidence type="ECO:0000256" key="1">
    <source>
        <dbReference type="ARBA" id="ARBA00007381"/>
    </source>
</evidence>
<dbReference type="InterPro" id="IPR042054">
    <property type="entry name" value="YegD-like"/>
</dbReference>
<evidence type="ECO:0000256" key="2">
    <source>
        <dbReference type="ARBA" id="ARBA00022741"/>
    </source>
</evidence>
<dbReference type="GO" id="GO:0005524">
    <property type="term" value="F:ATP binding"/>
    <property type="evidence" value="ECO:0007669"/>
    <property type="project" value="UniProtKB-KW"/>
</dbReference>
<dbReference type="InterPro" id="IPR043129">
    <property type="entry name" value="ATPase_NBD"/>
</dbReference>
<dbReference type="EMBL" id="LPVY01000012">
    <property type="protein sequence ID" value="KZB64556.1"/>
    <property type="molecule type" value="Genomic_DNA"/>
</dbReference>
<evidence type="ECO:0000256" key="3">
    <source>
        <dbReference type="ARBA" id="ARBA00022840"/>
    </source>
</evidence>
<dbReference type="GO" id="GO:0140662">
    <property type="term" value="F:ATP-dependent protein folding chaperone"/>
    <property type="evidence" value="ECO:0007669"/>
    <property type="project" value="InterPro"/>
</dbReference>
<dbReference type="RefSeq" id="WP_062951816.1">
    <property type="nucleotide sequence ID" value="NZ_LPVY01000012.1"/>
</dbReference>
<dbReference type="OrthoDB" id="9807934at2"/>
<dbReference type="SUPFAM" id="SSF53067">
    <property type="entry name" value="Actin-like ATPase domain"/>
    <property type="match status" value="2"/>
</dbReference>
<dbReference type="InterPro" id="IPR018181">
    <property type="entry name" value="Heat_shock_70_CS"/>
</dbReference>
<evidence type="ECO:0000313" key="4">
    <source>
        <dbReference type="EMBL" id="KZB64556.1"/>
    </source>
</evidence>
<accession>A0A154L5C6</accession>
<dbReference type="InterPro" id="IPR013126">
    <property type="entry name" value="Hsp_70_fam"/>
</dbReference>
<evidence type="ECO:0000313" key="5">
    <source>
        <dbReference type="Proteomes" id="UP000076335"/>
    </source>
</evidence>
<name>A0A154L5C6_9PROT</name>
<proteinExistence type="inferred from homology"/>
<dbReference type="PANTHER" id="PTHR42749:SF1">
    <property type="entry name" value="CELL SHAPE-DETERMINING PROTEIN MREB"/>
    <property type="match status" value="1"/>
</dbReference>
<sequence>MSEIIALDFGTTNSVLAVADSNGNVQSATFEVGQNSFDTYRTILYFWEEQKLTAPGAPISLQSCSGPFAMAEYLKESQDCRLIQSIKSYLASKDFEGTEIFGNVYTIEDLIATFLTQIHHHAQYSLGGLGYRVISGRPVAFAGTNPDNDYAEMRLRAAYEQAGFEVEAMVFEPLAASYYYGRQLDKPETVLVADFGGGTSDFSVIRFTPGMGIRGVKALSHTGLGIAGDSFDYRIIQKAIWPRLGFGSEYRMMGTALPVPRQYYTAFSRWHYLSMMRQPKVINEIRSLIRTAEQPDDIEDLVTIIEEELGFHLYQAVSKAKAELSSAESTMLQFNHAGVEIEERLTRADFEAAIAPDIADIEKAAKLCLEQAGIQPHEVSRVFMTGGTSYVPAVRRLFEEGFGKERVEIGQPFLSVAHGLALIAADEGIV</sequence>